<reference evidence="1 2" key="1">
    <citation type="journal article" date="2020" name="Cell">
        <title>Large-Scale Comparative Analyses of Tick Genomes Elucidate Their Genetic Diversity and Vector Capacities.</title>
        <authorList>
            <consortium name="Tick Genome and Microbiome Consortium (TIGMIC)"/>
            <person name="Jia N."/>
            <person name="Wang J."/>
            <person name="Shi W."/>
            <person name="Du L."/>
            <person name="Sun Y."/>
            <person name="Zhan W."/>
            <person name="Jiang J.F."/>
            <person name="Wang Q."/>
            <person name="Zhang B."/>
            <person name="Ji P."/>
            <person name="Bell-Sakyi L."/>
            <person name="Cui X.M."/>
            <person name="Yuan T.T."/>
            <person name="Jiang B.G."/>
            <person name="Yang W.F."/>
            <person name="Lam T.T."/>
            <person name="Chang Q.C."/>
            <person name="Ding S.J."/>
            <person name="Wang X.J."/>
            <person name="Zhu J.G."/>
            <person name="Ruan X.D."/>
            <person name="Zhao L."/>
            <person name="Wei J.T."/>
            <person name="Ye R.Z."/>
            <person name="Que T.C."/>
            <person name="Du C.H."/>
            <person name="Zhou Y.H."/>
            <person name="Cheng J.X."/>
            <person name="Dai P.F."/>
            <person name="Guo W.B."/>
            <person name="Han X.H."/>
            <person name="Huang E.J."/>
            <person name="Li L.F."/>
            <person name="Wei W."/>
            <person name="Gao Y.C."/>
            <person name="Liu J.Z."/>
            <person name="Shao H.Z."/>
            <person name="Wang X."/>
            <person name="Wang C.C."/>
            <person name="Yang T.C."/>
            <person name="Huo Q.B."/>
            <person name="Li W."/>
            <person name="Chen H.Y."/>
            <person name="Chen S.E."/>
            <person name="Zhou L.G."/>
            <person name="Ni X.B."/>
            <person name="Tian J.H."/>
            <person name="Sheng Y."/>
            <person name="Liu T."/>
            <person name="Pan Y.S."/>
            <person name="Xia L.Y."/>
            <person name="Li J."/>
            <person name="Zhao F."/>
            <person name="Cao W.C."/>
        </authorList>
    </citation>
    <scope>NUCLEOTIDE SEQUENCE [LARGE SCALE GENOMIC DNA]</scope>
    <source>
        <strain evidence="1">Iper-2018</strain>
    </source>
</reference>
<sequence>MSKKQSLARYRQHKNAPASYHQYRGDKASALLFQAPTGALLTQKRRQELYGEDATCRLCGLENEDLEHVFYRCPHLQPSDTSRGDLDEVLGLIKNTENLAGNDQPVQPPQWEGRRSATSHDGKSVPGSSVSWAGWAFKNRQNTDRAHLTGHWSEDKPSHPPFPLIGCEARVCV</sequence>
<proteinExistence type="predicted"/>
<name>A0AC60QAJ6_IXOPE</name>
<comment type="caution">
    <text evidence="1">The sequence shown here is derived from an EMBL/GenBank/DDBJ whole genome shotgun (WGS) entry which is preliminary data.</text>
</comment>
<dbReference type="Proteomes" id="UP000805193">
    <property type="component" value="Unassembled WGS sequence"/>
</dbReference>
<accession>A0AC60QAJ6</accession>
<keyword evidence="2" id="KW-1185">Reference proteome</keyword>
<organism evidence="1 2">
    <name type="scientific">Ixodes persulcatus</name>
    <name type="common">Taiga tick</name>
    <dbReference type="NCBI Taxonomy" id="34615"/>
    <lineage>
        <taxon>Eukaryota</taxon>
        <taxon>Metazoa</taxon>
        <taxon>Ecdysozoa</taxon>
        <taxon>Arthropoda</taxon>
        <taxon>Chelicerata</taxon>
        <taxon>Arachnida</taxon>
        <taxon>Acari</taxon>
        <taxon>Parasitiformes</taxon>
        <taxon>Ixodida</taxon>
        <taxon>Ixodoidea</taxon>
        <taxon>Ixodidae</taxon>
        <taxon>Ixodinae</taxon>
        <taxon>Ixodes</taxon>
    </lineage>
</organism>
<gene>
    <name evidence="1" type="ORF">HPB47_022972</name>
</gene>
<dbReference type="EMBL" id="JABSTQ010009348">
    <property type="protein sequence ID" value="KAG0430156.1"/>
    <property type="molecule type" value="Genomic_DNA"/>
</dbReference>
<evidence type="ECO:0000313" key="2">
    <source>
        <dbReference type="Proteomes" id="UP000805193"/>
    </source>
</evidence>
<protein>
    <submittedName>
        <fullName evidence="1">Uncharacterized protein</fullName>
    </submittedName>
</protein>
<evidence type="ECO:0000313" key="1">
    <source>
        <dbReference type="EMBL" id="KAG0430156.1"/>
    </source>
</evidence>